<dbReference type="SUPFAM" id="SSF54001">
    <property type="entry name" value="Cysteine proteinases"/>
    <property type="match status" value="1"/>
</dbReference>
<dbReference type="InterPro" id="IPR002931">
    <property type="entry name" value="Transglutaminase-like"/>
</dbReference>
<dbReference type="Gene3D" id="3.10.620.30">
    <property type="match status" value="1"/>
</dbReference>
<protein>
    <recommendedName>
        <fullName evidence="1">Transglutaminase-like domain-containing protein</fullName>
    </recommendedName>
</protein>
<comment type="caution">
    <text evidence="2">The sequence shown here is derived from an EMBL/GenBank/DDBJ whole genome shotgun (WGS) entry which is preliminary data.</text>
</comment>
<evidence type="ECO:0000313" key="2">
    <source>
        <dbReference type="EMBL" id="KFA91742.1"/>
    </source>
</evidence>
<dbReference type="EMBL" id="JPMI01000131">
    <property type="protein sequence ID" value="KFA91742.1"/>
    <property type="molecule type" value="Genomic_DNA"/>
</dbReference>
<sequence length="175" mass="19648">MYYPSSNPEVIRLAGDYKSQFYAVQLLVRPWEVQHLITHRRPSVVELLRKTTFAEKVAEWLEGKLTRGEYSYIADPKGFLDYWCAPALTLRRNGGDCEDFTLLTVSLLAAGGVSAHVAVGTAWNGSSFGGHAWVEGVDSRGFFLIEGTSGQMFRHRPNEYRLSWHIGHSRVQSAA</sequence>
<gene>
    <name evidence="2" type="ORF">Q664_20140</name>
</gene>
<dbReference type="Proteomes" id="UP000028547">
    <property type="component" value="Unassembled WGS sequence"/>
</dbReference>
<evidence type="ECO:0000259" key="1">
    <source>
        <dbReference type="Pfam" id="PF01841"/>
    </source>
</evidence>
<evidence type="ECO:0000313" key="3">
    <source>
        <dbReference type="Proteomes" id="UP000028547"/>
    </source>
</evidence>
<name>A0A084STF7_9BACT</name>
<feature type="domain" description="Transglutaminase-like" evidence="1">
    <location>
        <begin position="52"/>
        <end position="141"/>
    </location>
</feature>
<accession>A0A084STF7</accession>
<dbReference type="AlphaFoldDB" id="A0A084STF7"/>
<reference evidence="2 3" key="1">
    <citation type="submission" date="2014-07" db="EMBL/GenBank/DDBJ databases">
        <title>Draft Genome Sequence of Gephyronic Acid Producer, Cystobacter violaceus Strain Cb vi76.</title>
        <authorList>
            <person name="Stevens D.C."/>
            <person name="Young J."/>
            <person name="Carmichael R."/>
            <person name="Tan J."/>
            <person name="Taylor R.E."/>
        </authorList>
    </citation>
    <scope>NUCLEOTIDE SEQUENCE [LARGE SCALE GENOMIC DNA]</scope>
    <source>
        <strain evidence="2 3">Cb vi76</strain>
    </source>
</reference>
<dbReference type="InterPro" id="IPR038765">
    <property type="entry name" value="Papain-like_cys_pep_sf"/>
</dbReference>
<organism evidence="2 3">
    <name type="scientific">Archangium violaceum Cb vi76</name>
    <dbReference type="NCBI Taxonomy" id="1406225"/>
    <lineage>
        <taxon>Bacteria</taxon>
        <taxon>Pseudomonadati</taxon>
        <taxon>Myxococcota</taxon>
        <taxon>Myxococcia</taxon>
        <taxon>Myxococcales</taxon>
        <taxon>Cystobacterineae</taxon>
        <taxon>Archangiaceae</taxon>
        <taxon>Archangium</taxon>
    </lineage>
</organism>
<dbReference type="Pfam" id="PF01841">
    <property type="entry name" value="Transglut_core"/>
    <property type="match status" value="1"/>
</dbReference>
<proteinExistence type="predicted"/>
<dbReference type="RefSeq" id="WP_043397630.1">
    <property type="nucleotide sequence ID" value="NZ_JPMI01000131.1"/>
</dbReference>